<reference evidence="1" key="1">
    <citation type="journal article" date="2013" name="Nature">
        <title>Draft genome of the wheat A-genome progenitor Triticum urartu.</title>
        <authorList>
            <person name="Ling H.Q."/>
            <person name="Zhao S."/>
            <person name="Liu D."/>
            <person name="Wang J."/>
            <person name="Sun H."/>
            <person name="Zhang C."/>
            <person name="Fan H."/>
            <person name="Li D."/>
            <person name="Dong L."/>
            <person name="Tao Y."/>
            <person name="Gao C."/>
            <person name="Wu H."/>
            <person name="Li Y."/>
            <person name="Cui Y."/>
            <person name="Guo X."/>
            <person name="Zheng S."/>
            <person name="Wang B."/>
            <person name="Yu K."/>
            <person name="Liang Q."/>
            <person name="Yang W."/>
            <person name="Lou X."/>
            <person name="Chen J."/>
            <person name="Feng M."/>
            <person name="Jian J."/>
            <person name="Zhang X."/>
            <person name="Luo G."/>
            <person name="Jiang Y."/>
            <person name="Liu J."/>
            <person name="Wang Z."/>
            <person name="Sha Y."/>
            <person name="Zhang B."/>
            <person name="Wu H."/>
            <person name="Tang D."/>
            <person name="Shen Q."/>
            <person name="Xue P."/>
            <person name="Zou S."/>
            <person name="Wang X."/>
            <person name="Liu X."/>
            <person name="Wang F."/>
            <person name="Yang Y."/>
            <person name="An X."/>
            <person name="Dong Z."/>
            <person name="Zhang K."/>
            <person name="Zhang X."/>
            <person name="Luo M.C."/>
            <person name="Dvorak J."/>
            <person name="Tong Y."/>
            <person name="Wang J."/>
            <person name="Yang H."/>
            <person name="Li Z."/>
            <person name="Wang D."/>
            <person name="Zhang A."/>
            <person name="Wang J."/>
        </authorList>
    </citation>
    <scope>NUCLEOTIDE SEQUENCE</scope>
</reference>
<sequence>MAADHHLGKYEDRDWFGDAGQWRGNVAGSAADAHLYDDPDAAAIPARLDSRFHGEKRQAVKSVPARLIEVKKLLHLYLFHHAEK</sequence>
<accession>M7Z075</accession>
<gene>
    <name evidence="1" type="ORF">TRIUR3_25226</name>
</gene>
<proteinExistence type="predicted"/>
<dbReference type="AlphaFoldDB" id="M7Z075"/>
<dbReference type="EMBL" id="KD202076">
    <property type="protein sequence ID" value="EMS52856.1"/>
    <property type="molecule type" value="Genomic_DNA"/>
</dbReference>
<protein>
    <submittedName>
        <fullName evidence="1">Uncharacterized protein</fullName>
    </submittedName>
</protein>
<organism evidence="1">
    <name type="scientific">Triticum urartu</name>
    <name type="common">Red wild einkorn</name>
    <name type="synonym">Crithodium urartu</name>
    <dbReference type="NCBI Taxonomy" id="4572"/>
    <lineage>
        <taxon>Eukaryota</taxon>
        <taxon>Viridiplantae</taxon>
        <taxon>Streptophyta</taxon>
        <taxon>Embryophyta</taxon>
        <taxon>Tracheophyta</taxon>
        <taxon>Spermatophyta</taxon>
        <taxon>Magnoliopsida</taxon>
        <taxon>Liliopsida</taxon>
        <taxon>Poales</taxon>
        <taxon>Poaceae</taxon>
        <taxon>BOP clade</taxon>
        <taxon>Pooideae</taxon>
        <taxon>Triticodae</taxon>
        <taxon>Triticeae</taxon>
        <taxon>Triticinae</taxon>
        <taxon>Triticum</taxon>
    </lineage>
</organism>
<dbReference type="STRING" id="4572.M7Z075"/>
<name>M7Z075_TRIUA</name>
<evidence type="ECO:0000313" key="1">
    <source>
        <dbReference type="EMBL" id="EMS52856.1"/>
    </source>
</evidence>